<protein>
    <recommendedName>
        <fullName evidence="2">T4 RNA ligase 1-like N-terminal domain-containing protein</fullName>
    </recommendedName>
</protein>
<dbReference type="AlphaFoldDB" id="A0A6C0DDB6"/>
<sequence length="444" mass="49944">MNTNKTFATLIARFPTTETLFAYLRSAEGGRLTIRQSKEIPLSMIYYDKTVSVMSLPHVGMFRSIVWDERSNRPCCVSPAKGRDILGDNPPALGLVVEDFMDGTMINQFWDGTTWRLATRTLLDATSAYYGTYRDSLSVSVPGPVPGDAQEAGEAAKPFATLFTETLQSQLGLTMAQFDPRFCYSWVLNHPAERVVVPAKYGLPSLSLVEVYHIDPATTDVSHRTGREFVSHLPSDTANQSALKKALEKTLPPAHTDITLVGDIKARTQIWGKRFRHEWQGLVGRCPLTGTRYRIRSAEYEFARNLRGNQSNLRYQWLELWTKGTLQTYLTIYPEEAVEAEEAVAAFKKATEEIYNLYQVIYKRREMPLGQAPHKYRKLLWDIHSARSGAYFPALRSFMNLQDTARKLWLINYERRYGASAAAPAPEAVAAEVAEAVAAPEAIA</sequence>
<accession>A0A6C0DDB6</accession>
<evidence type="ECO:0008006" key="2">
    <source>
        <dbReference type="Google" id="ProtNLM"/>
    </source>
</evidence>
<evidence type="ECO:0000313" key="1">
    <source>
        <dbReference type="EMBL" id="QHT13595.1"/>
    </source>
</evidence>
<dbReference type="EMBL" id="MN739575">
    <property type="protein sequence ID" value="QHT13595.1"/>
    <property type="molecule type" value="Genomic_DNA"/>
</dbReference>
<name>A0A6C0DDB6_9ZZZZ</name>
<proteinExistence type="predicted"/>
<organism evidence="1">
    <name type="scientific">viral metagenome</name>
    <dbReference type="NCBI Taxonomy" id="1070528"/>
    <lineage>
        <taxon>unclassified sequences</taxon>
        <taxon>metagenomes</taxon>
        <taxon>organismal metagenomes</taxon>
    </lineage>
</organism>
<reference evidence="1" key="1">
    <citation type="journal article" date="2020" name="Nature">
        <title>Giant virus diversity and host interactions through global metagenomics.</title>
        <authorList>
            <person name="Schulz F."/>
            <person name="Roux S."/>
            <person name="Paez-Espino D."/>
            <person name="Jungbluth S."/>
            <person name="Walsh D.A."/>
            <person name="Denef V.J."/>
            <person name="McMahon K.D."/>
            <person name="Konstantinidis K.T."/>
            <person name="Eloe-Fadrosh E.A."/>
            <person name="Kyrpides N.C."/>
            <person name="Woyke T."/>
        </authorList>
    </citation>
    <scope>NUCLEOTIDE SEQUENCE</scope>
    <source>
        <strain evidence="1">GVMAG-M-3300023174-132</strain>
    </source>
</reference>